<dbReference type="EMBL" id="FRCK01000001">
    <property type="protein sequence ID" value="SHL80628.1"/>
    <property type="molecule type" value="Genomic_DNA"/>
</dbReference>
<dbReference type="Proteomes" id="UP000184444">
    <property type="component" value="Unassembled WGS sequence"/>
</dbReference>
<proteinExistence type="predicted"/>
<sequence length="144" mass="15217">MNADLIVWPGGEHPFRLALAQLEGLQKATDCGPELLLMKLRSGQWLATELFEVLRWGLIGGGMDAGAAKKAVGDSFDRHPMIAFKVPAMSVLMSGLFGPADDPVGKPSLAGETTPSAESEDAGGSAPSTESEPRQGSRRKRSAR</sequence>
<accession>A0A1M7DML0</accession>
<dbReference type="AlphaFoldDB" id="A0A1M7DML0"/>
<gene>
    <name evidence="2" type="ORF">SAMN05444389_101442</name>
</gene>
<reference evidence="3" key="1">
    <citation type="submission" date="2016-11" db="EMBL/GenBank/DDBJ databases">
        <authorList>
            <person name="Varghese N."/>
            <person name="Submissions S."/>
        </authorList>
    </citation>
    <scope>NUCLEOTIDE SEQUENCE [LARGE SCALE GENOMIC DNA]</scope>
    <source>
        <strain evidence="3">DSM 6637</strain>
    </source>
</reference>
<keyword evidence="3" id="KW-1185">Reference proteome</keyword>
<feature type="region of interest" description="Disordered" evidence="1">
    <location>
        <begin position="102"/>
        <end position="144"/>
    </location>
</feature>
<evidence type="ECO:0000313" key="2">
    <source>
        <dbReference type="EMBL" id="SHL80628.1"/>
    </source>
</evidence>
<dbReference type="Pfam" id="PF11836">
    <property type="entry name" value="Phage_TAC_11"/>
    <property type="match status" value="1"/>
</dbReference>
<dbReference type="STRING" id="53463.SAMN05444389_101442"/>
<evidence type="ECO:0000313" key="3">
    <source>
        <dbReference type="Proteomes" id="UP000184444"/>
    </source>
</evidence>
<dbReference type="OrthoDB" id="7509188at2"/>
<organism evidence="2 3">
    <name type="scientific">Paracoccus solventivorans</name>
    <dbReference type="NCBI Taxonomy" id="53463"/>
    <lineage>
        <taxon>Bacteria</taxon>
        <taxon>Pseudomonadati</taxon>
        <taxon>Pseudomonadota</taxon>
        <taxon>Alphaproteobacteria</taxon>
        <taxon>Rhodobacterales</taxon>
        <taxon>Paracoccaceae</taxon>
        <taxon>Paracoccus</taxon>
    </lineage>
</organism>
<dbReference type="InterPro" id="IPR021791">
    <property type="entry name" value="Phage_TAC_11"/>
</dbReference>
<protein>
    <submittedName>
        <fullName evidence="2">Phage tail tube protein, GTA-gp10</fullName>
    </submittedName>
</protein>
<dbReference type="RefSeq" id="WP_073061288.1">
    <property type="nucleotide sequence ID" value="NZ_FRCK01000001.1"/>
</dbReference>
<evidence type="ECO:0000256" key="1">
    <source>
        <dbReference type="SAM" id="MobiDB-lite"/>
    </source>
</evidence>
<name>A0A1M7DML0_9RHOB</name>